<gene>
    <name evidence="1" type="ORF">M569_11937</name>
</gene>
<accession>S8C7Z1</accession>
<dbReference type="EMBL" id="AUSU01005853">
    <property type="protein sequence ID" value="EPS62850.1"/>
    <property type="molecule type" value="Genomic_DNA"/>
</dbReference>
<protein>
    <submittedName>
        <fullName evidence="1">Uncharacterized protein</fullName>
    </submittedName>
</protein>
<dbReference type="AlphaFoldDB" id="S8C7Z1"/>
<comment type="caution">
    <text evidence="1">The sequence shown here is derived from an EMBL/GenBank/DDBJ whole genome shotgun (WGS) entry which is preliminary data.</text>
</comment>
<evidence type="ECO:0000313" key="2">
    <source>
        <dbReference type="Proteomes" id="UP000015453"/>
    </source>
</evidence>
<dbReference type="Proteomes" id="UP000015453">
    <property type="component" value="Unassembled WGS sequence"/>
</dbReference>
<keyword evidence="2" id="KW-1185">Reference proteome</keyword>
<dbReference type="OrthoDB" id="891646at2759"/>
<reference evidence="1 2" key="1">
    <citation type="journal article" date="2013" name="BMC Genomics">
        <title>The miniature genome of a carnivorous plant Genlisea aurea contains a low number of genes and short non-coding sequences.</title>
        <authorList>
            <person name="Leushkin E.V."/>
            <person name="Sutormin R.A."/>
            <person name="Nabieva E.R."/>
            <person name="Penin A.A."/>
            <person name="Kondrashov A.S."/>
            <person name="Logacheva M.D."/>
        </authorList>
    </citation>
    <scope>NUCLEOTIDE SEQUENCE [LARGE SCALE GENOMIC DNA]</scope>
</reference>
<evidence type="ECO:0000313" key="1">
    <source>
        <dbReference type="EMBL" id="EPS62850.1"/>
    </source>
</evidence>
<sequence length="58" mass="6863">MYADLKAHILSTQPVDQHQRLSSCFDRLMSDITRSLDSKNRDKFSQNLTTFRNEFRAK</sequence>
<organism evidence="1 2">
    <name type="scientific">Genlisea aurea</name>
    <dbReference type="NCBI Taxonomy" id="192259"/>
    <lineage>
        <taxon>Eukaryota</taxon>
        <taxon>Viridiplantae</taxon>
        <taxon>Streptophyta</taxon>
        <taxon>Embryophyta</taxon>
        <taxon>Tracheophyta</taxon>
        <taxon>Spermatophyta</taxon>
        <taxon>Magnoliopsida</taxon>
        <taxon>eudicotyledons</taxon>
        <taxon>Gunneridae</taxon>
        <taxon>Pentapetalae</taxon>
        <taxon>asterids</taxon>
        <taxon>lamiids</taxon>
        <taxon>Lamiales</taxon>
        <taxon>Lentibulariaceae</taxon>
        <taxon>Genlisea</taxon>
    </lineage>
</organism>
<proteinExistence type="predicted"/>
<name>S8C7Z1_9LAMI</name>